<dbReference type="Gene3D" id="3.30.700.10">
    <property type="entry name" value="Glycoprotein, Type 4 Pilin"/>
    <property type="match status" value="1"/>
</dbReference>
<keyword evidence="4" id="KW-0812">Transmembrane</keyword>
<protein>
    <submittedName>
        <fullName evidence="5">Prepilin-type N-terminal cleavage/methylation domain-containing protein</fullName>
    </submittedName>
</protein>
<dbReference type="InterPro" id="IPR045584">
    <property type="entry name" value="Pilin-like"/>
</dbReference>
<comment type="similarity">
    <text evidence="1 3">Belongs to the N-Me-Phe pilin family.</text>
</comment>
<reference evidence="6" key="1">
    <citation type="journal article" date="2019" name="Int. J. Syst. Evol. Microbiol.">
        <title>The Global Catalogue of Microorganisms (GCM) 10K type strain sequencing project: providing services to taxonomists for standard genome sequencing and annotation.</title>
        <authorList>
            <consortium name="The Broad Institute Genomics Platform"/>
            <consortium name="The Broad Institute Genome Sequencing Center for Infectious Disease"/>
            <person name="Wu L."/>
            <person name="Ma J."/>
        </authorList>
    </citation>
    <scope>NUCLEOTIDE SEQUENCE [LARGE SCALE GENOMIC DNA]</scope>
    <source>
        <strain evidence="6">CCUG 63419</strain>
    </source>
</reference>
<dbReference type="Pfam" id="PF00114">
    <property type="entry name" value="Pilin"/>
    <property type="match status" value="1"/>
</dbReference>
<evidence type="ECO:0000256" key="2">
    <source>
        <dbReference type="ARBA" id="ARBA00022481"/>
    </source>
</evidence>
<organism evidence="5 6">
    <name type="scientific">Paraperlucidibaca wandonensis</name>
    <dbReference type="NCBI Taxonomy" id="1268273"/>
    <lineage>
        <taxon>Bacteria</taxon>
        <taxon>Pseudomonadati</taxon>
        <taxon>Pseudomonadota</taxon>
        <taxon>Gammaproteobacteria</taxon>
        <taxon>Moraxellales</taxon>
        <taxon>Moraxellaceae</taxon>
        <taxon>Paraperlucidibaca</taxon>
    </lineage>
</organism>
<gene>
    <name evidence="5" type="ORF">ACFQ0F_06860</name>
</gene>
<dbReference type="SUPFAM" id="SSF54523">
    <property type="entry name" value="Pili subunits"/>
    <property type="match status" value="1"/>
</dbReference>
<evidence type="ECO:0000313" key="6">
    <source>
        <dbReference type="Proteomes" id="UP001597044"/>
    </source>
</evidence>
<proteinExistence type="inferred from homology"/>
<evidence type="ECO:0000256" key="1">
    <source>
        <dbReference type="ARBA" id="ARBA00005233"/>
    </source>
</evidence>
<dbReference type="PANTHER" id="PTHR30093">
    <property type="entry name" value="GENERAL SECRETION PATHWAY PROTEIN G"/>
    <property type="match status" value="1"/>
</dbReference>
<keyword evidence="4" id="KW-1133">Transmembrane helix</keyword>
<dbReference type="InterPro" id="IPR001082">
    <property type="entry name" value="Pilin"/>
</dbReference>
<dbReference type="RefSeq" id="WP_379070510.1">
    <property type="nucleotide sequence ID" value="NZ_JBHTIT010000001.1"/>
</dbReference>
<evidence type="ECO:0000256" key="3">
    <source>
        <dbReference type="RuleBase" id="RU000389"/>
    </source>
</evidence>
<keyword evidence="3" id="KW-0281">Fimbrium</keyword>
<dbReference type="Pfam" id="PF07963">
    <property type="entry name" value="N_methyl"/>
    <property type="match status" value="1"/>
</dbReference>
<dbReference type="PROSITE" id="PS00409">
    <property type="entry name" value="PROKAR_NTER_METHYL"/>
    <property type="match status" value="1"/>
</dbReference>
<feature type="transmembrane region" description="Helical" evidence="4">
    <location>
        <begin position="7"/>
        <end position="28"/>
    </location>
</feature>
<name>A0ABW3HI35_9GAMM</name>
<evidence type="ECO:0000256" key="4">
    <source>
        <dbReference type="SAM" id="Phobius"/>
    </source>
</evidence>
<sequence length="147" mass="15282">MRISSRGFSLIELMIVVAIIAVLSAVAVPQYQDYLTRARWSVNLTQVEPFKLAVAECLQQEGGQATACDTAAKIGLTALPAPQHSTGALTLASSGTDTIVATVTGNAKAGDCMVTLTGTLANDMLNWTLANVANGAIDACTRQRTGV</sequence>
<keyword evidence="4" id="KW-0472">Membrane</keyword>
<dbReference type="EMBL" id="JBHTIT010000001">
    <property type="protein sequence ID" value="MFD0950106.1"/>
    <property type="molecule type" value="Genomic_DNA"/>
</dbReference>
<accession>A0ABW3HI35</accession>
<evidence type="ECO:0000313" key="5">
    <source>
        <dbReference type="EMBL" id="MFD0950106.1"/>
    </source>
</evidence>
<dbReference type="PANTHER" id="PTHR30093:SF34">
    <property type="entry name" value="PREPILIN PEPTIDASE-DEPENDENT PROTEIN D"/>
    <property type="match status" value="1"/>
</dbReference>
<dbReference type="NCBIfam" id="TIGR02532">
    <property type="entry name" value="IV_pilin_GFxxxE"/>
    <property type="match status" value="1"/>
</dbReference>
<keyword evidence="6" id="KW-1185">Reference proteome</keyword>
<comment type="caution">
    <text evidence="5">The sequence shown here is derived from an EMBL/GenBank/DDBJ whole genome shotgun (WGS) entry which is preliminary data.</text>
</comment>
<keyword evidence="2" id="KW-0488">Methylation</keyword>
<dbReference type="Proteomes" id="UP001597044">
    <property type="component" value="Unassembled WGS sequence"/>
</dbReference>
<dbReference type="InterPro" id="IPR012902">
    <property type="entry name" value="N_methyl_site"/>
</dbReference>